<name>A0A8W7P6Z0_ANOCL</name>
<accession>A0A8W7P6Z0</accession>
<dbReference type="Proteomes" id="UP000075882">
    <property type="component" value="Unassembled WGS sequence"/>
</dbReference>
<dbReference type="EnsemblMetazoa" id="ACOM026639-RA">
    <property type="protein sequence ID" value="ACOM026639-PA.1"/>
    <property type="gene ID" value="ACOM026639"/>
</dbReference>
<proteinExistence type="predicted"/>
<protein>
    <submittedName>
        <fullName evidence="1">Uncharacterized protein</fullName>
    </submittedName>
</protein>
<dbReference type="InterPro" id="IPR012677">
    <property type="entry name" value="Nucleotide-bd_a/b_plait_sf"/>
</dbReference>
<reference evidence="1" key="1">
    <citation type="submission" date="2022-08" db="UniProtKB">
        <authorList>
            <consortium name="EnsemblMetazoa"/>
        </authorList>
    </citation>
    <scope>IDENTIFICATION</scope>
</reference>
<sequence>MCSEDSVGLSGVYDTVIESATRAKDSLNGCDIYSGCCTLKIDYAKVSTFHHHIHPTTSTLNLLKEPAQVSNTLLFPPVSFIFF</sequence>
<organism evidence="1">
    <name type="scientific">Anopheles coluzzii</name>
    <name type="common">African malaria mosquito</name>
    <dbReference type="NCBI Taxonomy" id="1518534"/>
    <lineage>
        <taxon>Eukaryota</taxon>
        <taxon>Metazoa</taxon>
        <taxon>Ecdysozoa</taxon>
        <taxon>Arthropoda</taxon>
        <taxon>Hexapoda</taxon>
        <taxon>Insecta</taxon>
        <taxon>Pterygota</taxon>
        <taxon>Neoptera</taxon>
        <taxon>Endopterygota</taxon>
        <taxon>Diptera</taxon>
        <taxon>Nematocera</taxon>
        <taxon>Culicoidea</taxon>
        <taxon>Culicidae</taxon>
        <taxon>Anophelinae</taxon>
        <taxon>Anopheles</taxon>
    </lineage>
</organism>
<dbReference type="AlphaFoldDB" id="A0A8W7P6Z0"/>
<dbReference type="Gene3D" id="3.30.70.330">
    <property type="match status" value="1"/>
</dbReference>
<evidence type="ECO:0000313" key="1">
    <source>
        <dbReference type="EnsemblMetazoa" id="ACOM026639-PA.1"/>
    </source>
</evidence>